<evidence type="ECO:0000256" key="3">
    <source>
        <dbReference type="ARBA" id="ARBA00022527"/>
    </source>
</evidence>
<dbReference type="SUPFAM" id="SSF56112">
    <property type="entry name" value="Protein kinase-like (PK-like)"/>
    <property type="match status" value="1"/>
</dbReference>
<evidence type="ECO:0000256" key="1">
    <source>
        <dbReference type="ARBA" id="ARBA00009903"/>
    </source>
</evidence>
<protein>
    <recommendedName>
        <fullName evidence="2">non-specific serine/threonine protein kinase</fullName>
        <ecNumber evidence="2">2.7.11.1</ecNumber>
    </recommendedName>
</protein>
<dbReference type="EC" id="2.7.11.1" evidence="2"/>
<feature type="compositionally biased region" description="Low complexity" evidence="10">
    <location>
        <begin position="233"/>
        <end position="244"/>
    </location>
</feature>
<evidence type="ECO:0000256" key="5">
    <source>
        <dbReference type="ARBA" id="ARBA00022741"/>
    </source>
</evidence>
<dbReference type="AlphaFoldDB" id="A0A9Q1Q8P3"/>
<dbReference type="PROSITE" id="PS00108">
    <property type="entry name" value="PROTEIN_KINASE_ST"/>
    <property type="match status" value="1"/>
</dbReference>
<feature type="domain" description="Protein kinase" evidence="11">
    <location>
        <begin position="24"/>
        <end position="345"/>
    </location>
</feature>
<dbReference type="Proteomes" id="UP001153076">
    <property type="component" value="Unassembled WGS sequence"/>
</dbReference>
<evidence type="ECO:0000256" key="4">
    <source>
        <dbReference type="ARBA" id="ARBA00022679"/>
    </source>
</evidence>
<comment type="caution">
    <text evidence="12">The sequence shown here is derived from an EMBL/GenBank/DDBJ whole genome shotgun (WGS) entry which is preliminary data.</text>
</comment>
<evidence type="ECO:0000256" key="6">
    <source>
        <dbReference type="ARBA" id="ARBA00022777"/>
    </source>
</evidence>
<feature type="region of interest" description="Disordered" evidence="10">
    <location>
        <begin position="184"/>
        <end position="249"/>
    </location>
</feature>
<dbReference type="Gene3D" id="1.10.510.10">
    <property type="entry name" value="Transferase(Phosphotransferase) domain 1"/>
    <property type="match status" value="2"/>
</dbReference>
<dbReference type="PROSITE" id="PS50011">
    <property type="entry name" value="PROTEIN_KINASE_DOM"/>
    <property type="match status" value="1"/>
</dbReference>
<keyword evidence="7" id="KW-0067">ATP-binding</keyword>
<keyword evidence="4" id="KW-0808">Transferase</keyword>
<keyword evidence="3" id="KW-0723">Serine/threonine-protein kinase</keyword>
<keyword evidence="5" id="KW-0547">Nucleotide-binding</keyword>
<dbReference type="FunFam" id="1.10.510.10:FF:000312">
    <property type="entry name" value="Serine/threonine-protein kinase OXI1"/>
    <property type="match status" value="1"/>
</dbReference>
<organism evidence="12 13">
    <name type="scientific">Carnegiea gigantea</name>
    <dbReference type="NCBI Taxonomy" id="171969"/>
    <lineage>
        <taxon>Eukaryota</taxon>
        <taxon>Viridiplantae</taxon>
        <taxon>Streptophyta</taxon>
        <taxon>Embryophyta</taxon>
        <taxon>Tracheophyta</taxon>
        <taxon>Spermatophyta</taxon>
        <taxon>Magnoliopsida</taxon>
        <taxon>eudicotyledons</taxon>
        <taxon>Gunneridae</taxon>
        <taxon>Pentapetalae</taxon>
        <taxon>Caryophyllales</taxon>
        <taxon>Cactineae</taxon>
        <taxon>Cactaceae</taxon>
        <taxon>Cactoideae</taxon>
        <taxon>Echinocereeae</taxon>
        <taxon>Carnegiea</taxon>
    </lineage>
</organism>
<accession>A0A9Q1Q8P3</accession>
<evidence type="ECO:0000259" key="11">
    <source>
        <dbReference type="PROSITE" id="PS50011"/>
    </source>
</evidence>
<dbReference type="GO" id="GO:0004674">
    <property type="term" value="F:protein serine/threonine kinase activity"/>
    <property type="evidence" value="ECO:0007669"/>
    <property type="project" value="UniProtKB-KW"/>
</dbReference>
<dbReference type="FunFam" id="1.10.510.10:FF:000294">
    <property type="entry name" value="Serine/threonine-protein kinase OXI1"/>
    <property type="match status" value="1"/>
</dbReference>
<dbReference type="GO" id="GO:0005524">
    <property type="term" value="F:ATP binding"/>
    <property type="evidence" value="ECO:0007669"/>
    <property type="project" value="UniProtKB-KW"/>
</dbReference>
<comment type="catalytic activity">
    <reaction evidence="8">
        <text>L-threonyl-[protein] + ATP = O-phospho-L-threonyl-[protein] + ADP + H(+)</text>
        <dbReference type="Rhea" id="RHEA:46608"/>
        <dbReference type="Rhea" id="RHEA-COMP:11060"/>
        <dbReference type="Rhea" id="RHEA-COMP:11605"/>
        <dbReference type="ChEBI" id="CHEBI:15378"/>
        <dbReference type="ChEBI" id="CHEBI:30013"/>
        <dbReference type="ChEBI" id="CHEBI:30616"/>
        <dbReference type="ChEBI" id="CHEBI:61977"/>
        <dbReference type="ChEBI" id="CHEBI:456216"/>
        <dbReference type="EC" id="2.7.11.1"/>
    </reaction>
</comment>
<evidence type="ECO:0000256" key="10">
    <source>
        <dbReference type="SAM" id="MobiDB-lite"/>
    </source>
</evidence>
<reference evidence="12" key="1">
    <citation type="submission" date="2022-04" db="EMBL/GenBank/DDBJ databases">
        <title>Carnegiea gigantea Genome sequencing and assembly v2.</title>
        <authorList>
            <person name="Copetti D."/>
            <person name="Sanderson M.J."/>
            <person name="Burquez A."/>
            <person name="Wojciechowski M.F."/>
        </authorList>
    </citation>
    <scope>NUCLEOTIDE SEQUENCE</scope>
    <source>
        <strain evidence="12">SGP5-SGP5p</strain>
        <tissue evidence="12">Aerial part</tissue>
    </source>
</reference>
<dbReference type="OrthoDB" id="432483at2759"/>
<gene>
    <name evidence="12" type="ORF">Cgig2_015426</name>
</gene>
<dbReference type="SMART" id="SM00220">
    <property type="entry name" value="S_TKc"/>
    <property type="match status" value="1"/>
</dbReference>
<name>A0A9Q1Q8P3_9CARY</name>
<keyword evidence="6" id="KW-0418">Kinase</keyword>
<evidence type="ECO:0000256" key="7">
    <source>
        <dbReference type="ARBA" id="ARBA00022840"/>
    </source>
</evidence>
<sequence>MGEKAGKPNRDQSSEVPNLDLNQLKVFSPLGRGAKGVVFHVRIDGSSDDLALKVVLKSSIKRRKEKQSNGFEQNRVSFEQQVLREFDHPLLPRLKGVLETERIVGYAIDYCPGRDLNSLRKQQVEKMFSDDIIRFYGAELILALEYLHKKGIVYRDLKPENVLIQENGHLMLVDFDLSTKLVPRSPKTRPSYELEKKPSSTGKKTQLHKLYPFCNSGISPEDSVKSGRTENGSSSNSDTSDSDSVVGKSNSFVGTEEYVAPEIIKGNGHDFAVDLWSLGVVLYEMLYGTTPFRGSNRKETFYRILTKSPDLVGETTPLRDLIRRLLEKDPNQRISLEEIRSHDFFKGVDWEMIVRLPRPPFIPGWPDVEEGMEGIKANDVESFVHGIFSKEEIPKNYNIDNNNNNKTCEENDKNNNISKIHKESINKGMWVEGLDQPLISDNFLVF</sequence>
<comment type="similarity">
    <text evidence="1">Belongs to the protein kinase superfamily. AGC Ser/Thr protein kinase family.</text>
</comment>
<evidence type="ECO:0000256" key="2">
    <source>
        <dbReference type="ARBA" id="ARBA00012513"/>
    </source>
</evidence>
<dbReference type="EMBL" id="JAKOGI010000562">
    <property type="protein sequence ID" value="KAJ8433063.1"/>
    <property type="molecule type" value="Genomic_DNA"/>
</dbReference>
<dbReference type="InterPro" id="IPR011009">
    <property type="entry name" value="Kinase-like_dom_sf"/>
</dbReference>
<comment type="catalytic activity">
    <reaction evidence="9">
        <text>L-seryl-[protein] + ATP = O-phospho-L-seryl-[protein] + ADP + H(+)</text>
        <dbReference type="Rhea" id="RHEA:17989"/>
        <dbReference type="Rhea" id="RHEA-COMP:9863"/>
        <dbReference type="Rhea" id="RHEA-COMP:11604"/>
        <dbReference type="ChEBI" id="CHEBI:15378"/>
        <dbReference type="ChEBI" id="CHEBI:29999"/>
        <dbReference type="ChEBI" id="CHEBI:30616"/>
        <dbReference type="ChEBI" id="CHEBI:83421"/>
        <dbReference type="ChEBI" id="CHEBI:456216"/>
        <dbReference type="EC" id="2.7.11.1"/>
    </reaction>
</comment>
<dbReference type="InterPro" id="IPR000719">
    <property type="entry name" value="Prot_kinase_dom"/>
</dbReference>
<dbReference type="Gene3D" id="3.30.200.20">
    <property type="entry name" value="Phosphorylase Kinase, domain 1"/>
    <property type="match status" value="1"/>
</dbReference>
<dbReference type="Pfam" id="PF00069">
    <property type="entry name" value="Pkinase"/>
    <property type="match status" value="2"/>
</dbReference>
<evidence type="ECO:0000313" key="12">
    <source>
        <dbReference type="EMBL" id="KAJ8433063.1"/>
    </source>
</evidence>
<evidence type="ECO:0000256" key="8">
    <source>
        <dbReference type="ARBA" id="ARBA00047899"/>
    </source>
</evidence>
<proteinExistence type="inferred from homology"/>
<dbReference type="PANTHER" id="PTHR45637">
    <property type="entry name" value="FLIPPASE KINASE 1-RELATED"/>
    <property type="match status" value="1"/>
</dbReference>
<evidence type="ECO:0000313" key="13">
    <source>
        <dbReference type="Proteomes" id="UP001153076"/>
    </source>
</evidence>
<keyword evidence="13" id="KW-1185">Reference proteome</keyword>
<evidence type="ECO:0000256" key="9">
    <source>
        <dbReference type="ARBA" id="ARBA00048679"/>
    </source>
</evidence>
<dbReference type="InterPro" id="IPR008271">
    <property type="entry name" value="Ser/Thr_kinase_AS"/>
</dbReference>